<comment type="caution">
    <text evidence="9">The sequence shown here is derived from an EMBL/GenBank/DDBJ whole genome shotgun (WGS) entry which is preliminary data.</text>
</comment>
<protein>
    <recommendedName>
        <fullName evidence="8">Major facilitator superfamily (MFS) profile domain-containing protein</fullName>
    </recommendedName>
</protein>
<dbReference type="InterPro" id="IPR011701">
    <property type="entry name" value="MFS"/>
</dbReference>
<evidence type="ECO:0000256" key="7">
    <source>
        <dbReference type="SAM" id="Phobius"/>
    </source>
</evidence>
<dbReference type="InterPro" id="IPR036259">
    <property type="entry name" value="MFS_trans_sf"/>
</dbReference>
<evidence type="ECO:0000256" key="2">
    <source>
        <dbReference type="ARBA" id="ARBA00022475"/>
    </source>
</evidence>
<evidence type="ECO:0000259" key="8">
    <source>
        <dbReference type="PROSITE" id="PS50850"/>
    </source>
</evidence>
<evidence type="ECO:0000256" key="6">
    <source>
        <dbReference type="SAM" id="MobiDB-lite"/>
    </source>
</evidence>
<dbReference type="InterPro" id="IPR020846">
    <property type="entry name" value="MFS_dom"/>
</dbReference>
<dbReference type="PANTHER" id="PTHR43124:SF10">
    <property type="entry name" value="PURINE EFFLUX PUMP PBUE"/>
    <property type="match status" value="1"/>
</dbReference>
<feature type="domain" description="Major facilitator superfamily (MFS) profile" evidence="8">
    <location>
        <begin position="1"/>
        <end position="258"/>
    </location>
</feature>
<feature type="transmembrane region" description="Helical" evidence="7">
    <location>
        <begin position="200"/>
        <end position="222"/>
    </location>
</feature>
<feature type="transmembrane region" description="Helical" evidence="7">
    <location>
        <begin position="31"/>
        <end position="50"/>
    </location>
</feature>
<comment type="subcellular location">
    <subcellularLocation>
        <location evidence="1">Cell membrane</location>
        <topology evidence="1">Multi-pass membrane protein</topology>
    </subcellularLocation>
</comment>
<feature type="transmembrane region" description="Helical" evidence="7">
    <location>
        <begin position="139"/>
        <end position="160"/>
    </location>
</feature>
<feature type="transmembrane region" description="Helical" evidence="7">
    <location>
        <begin position="234"/>
        <end position="254"/>
    </location>
</feature>
<keyword evidence="3 7" id="KW-0812">Transmembrane</keyword>
<reference evidence="10" key="1">
    <citation type="journal article" date="2019" name="Int. J. Syst. Evol. Microbiol.">
        <title>The Global Catalogue of Microorganisms (GCM) 10K type strain sequencing project: providing services to taxonomists for standard genome sequencing and annotation.</title>
        <authorList>
            <consortium name="The Broad Institute Genomics Platform"/>
            <consortium name="The Broad Institute Genome Sequencing Center for Infectious Disease"/>
            <person name="Wu L."/>
            <person name="Ma J."/>
        </authorList>
    </citation>
    <scope>NUCLEOTIDE SEQUENCE [LARGE SCALE GENOMIC DNA]</scope>
    <source>
        <strain evidence="10">JCM 16904</strain>
    </source>
</reference>
<dbReference type="PROSITE" id="PS50850">
    <property type="entry name" value="MFS"/>
    <property type="match status" value="1"/>
</dbReference>
<keyword evidence="10" id="KW-1185">Reference proteome</keyword>
<feature type="transmembrane region" description="Helical" evidence="7">
    <location>
        <begin position="106"/>
        <end position="127"/>
    </location>
</feature>
<accession>A0ABP7C8F8</accession>
<dbReference type="PANTHER" id="PTHR43124">
    <property type="entry name" value="PURINE EFFLUX PUMP PBUE"/>
    <property type="match status" value="1"/>
</dbReference>
<dbReference type="InterPro" id="IPR050189">
    <property type="entry name" value="MFS_Efflux_Transporters"/>
</dbReference>
<feature type="transmembrane region" description="Helical" evidence="7">
    <location>
        <begin position="71"/>
        <end position="94"/>
    </location>
</feature>
<feature type="transmembrane region" description="Helical" evidence="7">
    <location>
        <begin position="166"/>
        <end position="188"/>
    </location>
</feature>
<organism evidence="9 10">
    <name type="scientific">Nonomuraea antimicrobica</name>
    <dbReference type="NCBI Taxonomy" id="561173"/>
    <lineage>
        <taxon>Bacteria</taxon>
        <taxon>Bacillati</taxon>
        <taxon>Actinomycetota</taxon>
        <taxon>Actinomycetes</taxon>
        <taxon>Streptosporangiales</taxon>
        <taxon>Streptosporangiaceae</taxon>
        <taxon>Nonomuraea</taxon>
    </lineage>
</organism>
<evidence type="ECO:0000256" key="4">
    <source>
        <dbReference type="ARBA" id="ARBA00022989"/>
    </source>
</evidence>
<gene>
    <name evidence="9" type="ORF">GCM10022224_050510</name>
</gene>
<proteinExistence type="predicted"/>
<dbReference type="Gene3D" id="1.20.1250.20">
    <property type="entry name" value="MFS general substrate transporter like domains"/>
    <property type="match status" value="1"/>
</dbReference>
<evidence type="ECO:0000256" key="5">
    <source>
        <dbReference type="ARBA" id="ARBA00023136"/>
    </source>
</evidence>
<keyword evidence="4 7" id="KW-1133">Transmembrane helix</keyword>
<dbReference type="Proteomes" id="UP001500902">
    <property type="component" value="Unassembled WGS sequence"/>
</dbReference>
<evidence type="ECO:0000256" key="3">
    <source>
        <dbReference type="ARBA" id="ARBA00022692"/>
    </source>
</evidence>
<evidence type="ECO:0000313" key="10">
    <source>
        <dbReference type="Proteomes" id="UP001500902"/>
    </source>
</evidence>
<keyword evidence="5 7" id="KW-0472">Membrane</keyword>
<dbReference type="RefSeq" id="WP_344882821.1">
    <property type="nucleotide sequence ID" value="NZ_BAAAZP010000092.1"/>
</dbReference>
<evidence type="ECO:0000256" key="1">
    <source>
        <dbReference type="ARBA" id="ARBA00004651"/>
    </source>
</evidence>
<dbReference type="SUPFAM" id="SSF103473">
    <property type="entry name" value="MFS general substrate transporter"/>
    <property type="match status" value="1"/>
</dbReference>
<name>A0ABP7C8F8_9ACTN</name>
<keyword evidence="2" id="KW-1003">Cell membrane</keyword>
<dbReference type="EMBL" id="BAAAZP010000092">
    <property type="protein sequence ID" value="GAA3680228.1"/>
    <property type="molecule type" value="Genomic_DNA"/>
</dbReference>
<feature type="compositionally biased region" description="Basic and acidic residues" evidence="6">
    <location>
        <begin position="276"/>
        <end position="290"/>
    </location>
</feature>
<dbReference type="Pfam" id="PF07690">
    <property type="entry name" value="MFS_1"/>
    <property type="match status" value="1"/>
</dbReference>
<evidence type="ECO:0000313" key="9">
    <source>
        <dbReference type="EMBL" id="GAA3680228.1"/>
    </source>
</evidence>
<feature type="region of interest" description="Disordered" evidence="6">
    <location>
        <begin position="258"/>
        <end position="290"/>
    </location>
</feature>
<sequence length="290" mass="28543">MATVAAGISLATALGVPLGTLAGGALGWRAAFVAVAALGTVATVGLVILLRPIPASPAADLRARLAIARAPGVPTGLALTVLWIAGAFTVLIYINPVLDGLGGIQGPALSIWLLVFGVAAVAGNTLGGRAVDRYHATRPAVISTAGLAVALAGFGALASLGVGGTAGAAACAVILAVWGVFGWSFLPIQQARLVDLTPEHAGIVLSLNASATHLGISLGGLAGSVALSSGGITAVGWAAAAIELCAVLAASAIARPRRPRTHHPAVHPTTTAADQGDTRFHAHDGDAPRV</sequence>